<reference evidence="1 2" key="1">
    <citation type="journal article" date="2019" name="Sci. Rep.">
        <title>A high-quality genome of Eragrostis curvula grass provides insights into Poaceae evolution and supports new strategies to enhance forage quality.</title>
        <authorList>
            <person name="Carballo J."/>
            <person name="Santos B.A.C.M."/>
            <person name="Zappacosta D."/>
            <person name="Garbus I."/>
            <person name="Selva J.P."/>
            <person name="Gallo C.A."/>
            <person name="Diaz A."/>
            <person name="Albertini E."/>
            <person name="Caccamo M."/>
            <person name="Echenique V."/>
        </authorList>
    </citation>
    <scope>NUCLEOTIDE SEQUENCE [LARGE SCALE GENOMIC DNA]</scope>
    <source>
        <strain evidence="2">cv. Victoria</strain>
        <tissue evidence="1">Leaf</tissue>
    </source>
</reference>
<proteinExistence type="predicted"/>
<comment type="caution">
    <text evidence="1">The sequence shown here is derived from an EMBL/GenBank/DDBJ whole genome shotgun (WGS) entry which is preliminary data.</text>
</comment>
<evidence type="ECO:0000313" key="1">
    <source>
        <dbReference type="EMBL" id="TVU23977.1"/>
    </source>
</evidence>
<gene>
    <name evidence="1" type="ORF">EJB05_26369</name>
</gene>
<protein>
    <submittedName>
        <fullName evidence="1">Uncharacterized protein</fullName>
    </submittedName>
</protein>
<dbReference type="AlphaFoldDB" id="A0A5J9UL41"/>
<dbReference type="Proteomes" id="UP000324897">
    <property type="component" value="Chromosome 2"/>
</dbReference>
<name>A0A5J9UL41_9POAL</name>
<sequence length="106" mass="11308">GAFHFEAATSAITGHSLRLAPALPPCEQKRPAQTAALLERTARNQNQRRRASKLVSSLMALFSVLGVSPVAAPSSRLPSFSRSSSHGTKDANLLLGCRCRPQITNV</sequence>
<organism evidence="1 2">
    <name type="scientific">Eragrostis curvula</name>
    <name type="common">weeping love grass</name>
    <dbReference type="NCBI Taxonomy" id="38414"/>
    <lineage>
        <taxon>Eukaryota</taxon>
        <taxon>Viridiplantae</taxon>
        <taxon>Streptophyta</taxon>
        <taxon>Embryophyta</taxon>
        <taxon>Tracheophyta</taxon>
        <taxon>Spermatophyta</taxon>
        <taxon>Magnoliopsida</taxon>
        <taxon>Liliopsida</taxon>
        <taxon>Poales</taxon>
        <taxon>Poaceae</taxon>
        <taxon>PACMAD clade</taxon>
        <taxon>Chloridoideae</taxon>
        <taxon>Eragrostideae</taxon>
        <taxon>Eragrostidinae</taxon>
        <taxon>Eragrostis</taxon>
    </lineage>
</organism>
<evidence type="ECO:0000313" key="2">
    <source>
        <dbReference type="Proteomes" id="UP000324897"/>
    </source>
</evidence>
<dbReference type="Gramene" id="TVU23977">
    <property type="protein sequence ID" value="TVU23977"/>
    <property type="gene ID" value="EJB05_26369"/>
</dbReference>
<dbReference type="EMBL" id="RWGY01000013">
    <property type="protein sequence ID" value="TVU23977.1"/>
    <property type="molecule type" value="Genomic_DNA"/>
</dbReference>
<feature type="non-terminal residue" evidence="1">
    <location>
        <position position="1"/>
    </location>
</feature>
<keyword evidence="2" id="KW-1185">Reference proteome</keyword>
<accession>A0A5J9UL41</accession>